<dbReference type="AlphaFoldDB" id="A0AAD7BI82"/>
<dbReference type="Proteomes" id="UP001221142">
    <property type="component" value="Unassembled WGS sequence"/>
</dbReference>
<keyword evidence="1" id="KW-0812">Transmembrane</keyword>
<evidence type="ECO:0000256" key="1">
    <source>
        <dbReference type="SAM" id="Phobius"/>
    </source>
</evidence>
<dbReference type="EMBL" id="JARKIF010000015">
    <property type="protein sequence ID" value="KAJ7622117.1"/>
    <property type="molecule type" value="Genomic_DNA"/>
</dbReference>
<sequence length="606" mass="66183">MQYGNVHSSSGHEPHVIIMSTHLDHAEQLCWIWFMGSGYVVLFLFLPHTHAINCLTLHTLFSLFMSVDTSRQLPLPPDTGPRMPETPRHATRSVFSDRQRSEFFGVSYAWVVENAKASTRSACEFLRNTRTKFDSLLTGTTSISASLTTVDSDRVDRHHGVIELEGAVEDTGRSQIENWAEGNFETPSSDAPLPSVGISAVADSESLSPKSSAQPVGAGVVVDPSPESAVAHTTCRSQLIPTLDRPIRNHLALPEFCHKHRIPAELQKTLEGVGYLSSRGLLKITHEALIDVRVAPGQIDEIKGALEEFVQADLGLRDGGVHSVVAATDGTKQHDVPKHAEQIAGSMTLPPDSQMPMAVYITGGTGGAGGSASDMGGTGGDGGGTYFTLNSGPTLQIDDPLELLNMFTDKNAAQIDHPGMAFTSAINDESLNAFDIACTRFNGTSTMLIEGLDLLVEIDSFKFVKEVVVAFKLITMLDSQRVNSRKVMAVTLKMQVTMSALLKLLRKISDTDAANVKQLGVMPKVAEAIKECAKVCIVYMEKHELRESSLFPFRDPKQSTISSSESSKPRTMNNCSRTLWSSSINLRARFRRWRLSGRGSPWIRYE</sequence>
<evidence type="ECO:0000313" key="2">
    <source>
        <dbReference type="EMBL" id="KAJ7622117.1"/>
    </source>
</evidence>
<protein>
    <submittedName>
        <fullName evidence="2">Uncharacterized protein</fullName>
    </submittedName>
</protein>
<proteinExistence type="predicted"/>
<keyword evidence="1" id="KW-0472">Membrane</keyword>
<evidence type="ECO:0000313" key="3">
    <source>
        <dbReference type="Proteomes" id="UP001221142"/>
    </source>
</evidence>
<name>A0AAD7BI82_9AGAR</name>
<organism evidence="2 3">
    <name type="scientific">Roridomyces roridus</name>
    <dbReference type="NCBI Taxonomy" id="1738132"/>
    <lineage>
        <taxon>Eukaryota</taxon>
        <taxon>Fungi</taxon>
        <taxon>Dikarya</taxon>
        <taxon>Basidiomycota</taxon>
        <taxon>Agaricomycotina</taxon>
        <taxon>Agaricomycetes</taxon>
        <taxon>Agaricomycetidae</taxon>
        <taxon>Agaricales</taxon>
        <taxon>Marasmiineae</taxon>
        <taxon>Mycenaceae</taxon>
        <taxon>Roridomyces</taxon>
    </lineage>
</organism>
<gene>
    <name evidence="2" type="ORF">FB45DRAFT_121937</name>
</gene>
<reference evidence="2" key="1">
    <citation type="submission" date="2023-03" db="EMBL/GenBank/DDBJ databases">
        <title>Massive genome expansion in bonnet fungi (Mycena s.s.) driven by repeated elements and novel gene families across ecological guilds.</title>
        <authorList>
            <consortium name="Lawrence Berkeley National Laboratory"/>
            <person name="Harder C.B."/>
            <person name="Miyauchi S."/>
            <person name="Viragh M."/>
            <person name="Kuo A."/>
            <person name="Thoen E."/>
            <person name="Andreopoulos B."/>
            <person name="Lu D."/>
            <person name="Skrede I."/>
            <person name="Drula E."/>
            <person name="Henrissat B."/>
            <person name="Morin E."/>
            <person name="Kohler A."/>
            <person name="Barry K."/>
            <person name="LaButti K."/>
            <person name="Morin E."/>
            <person name="Salamov A."/>
            <person name="Lipzen A."/>
            <person name="Mereny Z."/>
            <person name="Hegedus B."/>
            <person name="Baldrian P."/>
            <person name="Stursova M."/>
            <person name="Weitz H."/>
            <person name="Taylor A."/>
            <person name="Grigoriev I.V."/>
            <person name="Nagy L.G."/>
            <person name="Martin F."/>
            <person name="Kauserud H."/>
        </authorList>
    </citation>
    <scope>NUCLEOTIDE SEQUENCE</scope>
    <source>
        <strain evidence="2">9284</strain>
    </source>
</reference>
<accession>A0AAD7BI82</accession>
<feature type="transmembrane region" description="Helical" evidence="1">
    <location>
        <begin position="29"/>
        <end position="46"/>
    </location>
</feature>
<comment type="caution">
    <text evidence="2">The sequence shown here is derived from an EMBL/GenBank/DDBJ whole genome shotgun (WGS) entry which is preliminary data.</text>
</comment>
<keyword evidence="1" id="KW-1133">Transmembrane helix</keyword>
<keyword evidence="3" id="KW-1185">Reference proteome</keyword>